<dbReference type="SMART" id="SM00054">
    <property type="entry name" value="EFh"/>
    <property type="match status" value="3"/>
</dbReference>
<proteinExistence type="predicted"/>
<gene>
    <name evidence="5" type="ORF">LOD99_14275</name>
</gene>
<dbReference type="InterPro" id="IPR018247">
    <property type="entry name" value="EF_Hand_1_Ca_BS"/>
</dbReference>
<keyword evidence="2" id="KW-0677">Repeat</keyword>
<keyword evidence="3" id="KW-0106">Calcium</keyword>
<evidence type="ECO:0000259" key="4">
    <source>
        <dbReference type="PROSITE" id="PS50222"/>
    </source>
</evidence>
<dbReference type="PANTHER" id="PTHR23055:SF60">
    <property type="entry name" value="CALAXIN"/>
    <property type="match status" value="1"/>
</dbReference>
<dbReference type="PRINTS" id="PR00450">
    <property type="entry name" value="RECOVERIN"/>
</dbReference>
<organism evidence="5 6">
    <name type="scientific">Oopsacas minuta</name>
    <dbReference type="NCBI Taxonomy" id="111878"/>
    <lineage>
        <taxon>Eukaryota</taxon>
        <taxon>Metazoa</taxon>
        <taxon>Porifera</taxon>
        <taxon>Hexactinellida</taxon>
        <taxon>Hexasterophora</taxon>
        <taxon>Lyssacinosida</taxon>
        <taxon>Leucopsacidae</taxon>
        <taxon>Oopsacas</taxon>
    </lineage>
</organism>
<dbReference type="PANTHER" id="PTHR23055">
    <property type="entry name" value="CALCIUM BINDING PROTEINS"/>
    <property type="match status" value="1"/>
</dbReference>
<keyword evidence="6" id="KW-1185">Reference proteome</keyword>
<name>A0AAV7KGY6_9METZ</name>
<dbReference type="Pfam" id="PF13202">
    <property type="entry name" value="EF-hand_5"/>
    <property type="match status" value="1"/>
</dbReference>
<dbReference type="Pfam" id="PF13499">
    <property type="entry name" value="EF-hand_7"/>
    <property type="match status" value="1"/>
</dbReference>
<dbReference type="CDD" id="cd00051">
    <property type="entry name" value="EFh"/>
    <property type="match status" value="2"/>
</dbReference>
<dbReference type="PROSITE" id="PS00018">
    <property type="entry name" value="EF_HAND_1"/>
    <property type="match status" value="2"/>
</dbReference>
<evidence type="ECO:0000256" key="1">
    <source>
        <dbReference type="ARBA" id="ARBA00022723"/>
    </source>
</evidence>
<evidence type="ECO:0000256" key="3">
    <source>
        <dbReference type="ARBA" id="ARBA00022837"/>
    </source>
</evidence>
<dbReference type="PROSITE" id="PS50222">
    <property type="entry name" value="EF_HAND_2"/>
    <property type="match status" value="3"/>
</dbReference>
<sequence length="199" mass="23447">MVEHMNITEKKALAKQAEQLCTITHFSKSETEKLLHLFYSITQNRIDRPTFKEILHNDFDMTTLFFMERVFKAFDLDNDGFIDEIEWVKGLSIFLRGTIDEKIKYCFYVYDLNNDFYISREEMFHMLKTSMIKQPTEEDPEEGIKDLIELILKKMDLDHDGKLSPGDFEKSVQAEPLLLEAFGPCLPSWCSVYWFSGKL</sequence>
<dbReference type="GO" id="GO:0005509">
    <property type="term" value="F:calcium ion binding"/>
    <property type="evidence" value="ECO:0007669"/>
    <property type="project" value="InterPro"/>
</dbReference>
<dbReference type="InterPro" id="IPR011992">
    <property type="entry name" value="EF-hand-dom_pair"/>
</dbReference>
<evidence type="ECO:0000313" key="5">
    <source>
        <dbReference type="EMBL" id="KAI6659935.1"/>
    </source>
</evidence>
<keyword evidence="1" id="KW-0479">Metal-binding</keyword>
<dbReference type="SUPFAM" id="SSF47473">
    <property type="entry name" value="EF-hand"/>
    <property type="match status" value="1"/>
</dbReference>
<dbReference type="EMBL" id="JAKMXF010000044">
    <property type="protein sequence ID" value="KAI6659935.1"/>
    <property type="molecule type" value="Genomic_DNA"/>
</dbReference>
<feature type="domain" description="EF-hand" evidence="4">
    <location>
        <begin position="143"/>
        <end position="178"/>
    </location>
</feature>
<accession>A0AAV7KGY6</accession>
<dbReference type="Gene3D" id="1.10.238.10">
    <property type="entry name" value="EF-hand"/>
    <property type="match status" value="1"/>
</dbReference>
<reference evidence="5 6" key="1">
    <citation type="journal article" date="2023" name="BMC Biol.">
        <title>The compact genome of the sponge Oopsacas minuta (Hexactinellida) is lacking key metazoan core genes.</title>
        <authorList>
            <person name="Santini S."/>
            <person name="Schenkelaars Q."/>
            <person name="Jourda C."/>
            <person name="Duchesne M."/>
            <person name="Belahbib H."/>
            <person name="Rocher C."/>
            <person name="Selva M."/>
            <person name="Riesgo A."/>
            <person name="Vervoort M."/>
            <person name="Leys S.P."/>
            <person name="Kodjabachian L."/>
            <person name="Le Bivic A."/>
            <person name="Borchiellini C."/>
            <person name="Claverie J.M."/>
            <person name="Renard E."/>
        </authorList>
    </citation>
    <scope>NUCLEOTIDE SEQUENCE [LARGE SCALE GENOMIC DNA]</scope>
    <source>
        <strain evidence="5">SPO-2</strain>
    </source>
</reference>
<protein>
    <submittedName>
        <fullName evidence="5">Amphicalbin</fullName>
    </submittedName>
</protein>
<dbReference type="Proteomes" id="UP001165289">
    <property type="component" value="Unassembled WGS sequence"/>
</dbReference>
<feature type="domain" description="EF-hand" evidence="4">
    <location>
        <begin position="98"/>
        <end position="133"/>
    </location>
</feature>
<dbReference type="InterPro" id="IPR002048">
    <property type="entry name" value="EF_hand_dom"/>
</dbReference>
<dbReference type="AlphaFoldDB" id="A0AAV7KGY6"/>
<evidence type="ECO:0000256" key="2">
    <source>
        <dbReference type="ARBA" id="ARBA00022737"/>
    </source>
</evidence>
<comment type="caution">
    <text evidence="5">The sequence shown here is derived from an EMBL/GenBank/DDBJ whole genome shotgun (WGS) entry which is preliminary data.</text>
</comment>
<evidence type="ECO:0000313" key="6">
    <source>
        <dbReference type="Proteomes" id="UP001165289"/>
    </source>
</evidence>
<dbReference type="InterPro" id="IPR028846">
    <property type="entry name" value="Recoverin"/>
</dbReference>
<feature type="domain" description="EF-hand" evidence="4">
    <location>
        <begin position="62"/>
        <end position="97"/>
    </location>
</feature>